<name>A0A2A4FQA3_9SPHN</name>
<accession>A0A2A4FQA3</accession>
<gene>
    <name evidence="3" type="ORF">COO09_19235</name>
</gene>
<dbReference type="InterPro" id="IPR050523">
    <property type="entry name" value="AKR_Detox_Biosynth"/>
</dbReference>
<dbReference type="Gene3D" id="3.20.20.100">
    <property type="entry name" value="NADP-dependent oxidoreductase domain"/>
    <property type="match status" value="1"/>
</dbReference>
<keyword evidence="1" id="KW-0560">Oxidoreductase</keyword>
<dbReference type="PRINTS" id="PR00069">
    <property type="entry name" value="ALDKETRDTASE"/>
</dbReference>
<comment type="caution">
    <text evidence="3">The sequence shown here is derived from an EMBL/GenBank/DDBJ whole genome shotgun (WGS) entry which is preliminary data.</text>
</comment>
<dbReference type="FunFam" id="3.20.20.100:FF:000004">
    <property type="entry name" value="Oxidoreductase, aldo/keto reductase"/>
    <property type="match status" value="1"/>
</dbReference>
<proteinExistence type="predicted"/>
<dbReference type="RefSeq" id="WP_066967341.1">
    <property type="nucleotide sequence ID" value="NZ_CP023449.1"/>
</dbReference>
<dbReference type="PANTHER" id="PTHR43364">
    <property type="entry name" value="NADH-SPECIFIC METHYLGLYOXAL REDUCTASE-RELATED"/>
    <property type="match status" value="1"/>
</dbReference>
<dbReference type="GO" id="GO:0016491">
    <property type="term" value="F:oxidoreductase activity"/>
    <property type="evidence" value="ECO:0007669"/>
    <property type="project" value="UniProtKB-KW"/>
</dbReference>
<dbReference type="CDD" id="cd19091">
    <property type="entry name" value="AKR_PsAKR"/>
    <property type="match status" value="1"/>
</dbReference>
<dbReference type="Proteomes" id="UP000218934">
    <property type="component" value="Unassembled WGS sequence"/>
</dbReference>
<dbReference type="InterPro" id="IPR036812">
    <property type="entry name" value="NAD(P)_OxRdtase_dom_sf"/>
</dbReference>
<protein>
    <submittedName>
        <fullName evidence="3">Aldo/keto reductase</fullName>
    </submittedName>
</protein>
<evidence type="ECO:0000256" key="1">
    <source>
        <dbReference type="ARBA" id="ARBA00023002"/>
    </source>
</evidence>
<dbReference type="InterPro" id="IPR020471">
    <property type="entry name" value="AKR"/>
</dbReference>
<dbReference type="EMBL" id="NWUF01000025">
    <property type="protein sequence ID" value="PCE40593.1"/>
    <property type="molecule type" value="Genomic_DNA"/>
</dbReference>
<dbReference type="AlphaFoldDB" id="A0A2A4FQA3"/>
<evidence type="ECO:0000259" key="2">
    <source>
        <dbReference type="Pfam" id="PF00248"/>
    </source>
</evidence>
<evidence type="ECO:0000313" key="3">
    <source>
        <dbReference type="EMBL" id="PCE40593.1"/>
    </source>
</evidence>
<dbReference type="SUPFAM" id="SSF51430">
    <property type="entry name" value="NAD(P)-linked oxidoreductase"/>
    <property type="match status" value="1"/>
</dbReference>
<dbReference type="Pfam" id="PF00248">
    <property type="entry name" value="Aldo_ket_red"/>
    <property type="match status" value="1"/>
</dbReference>
<organism evidence="3 4">
    <name type="scientific">Rhizorhabdus dicambivorans</name>
    <dbReference type="NCBI Taxonomy" id="1850238"/>
    <lineage>
        <taxon>Bacteria</taxon>
        <taxon>Pseudomonadati</taxon>
        <taxon>Pseudomonadota</taxon>
        <taxon>Alphaproteobacteria</taxon>
        <taxon>Sphingomonadales</taxon>
        <taxon>Sphingomonadaceae</taxon>
        <taxon>Rhizorhabdus</taxon>
    </lineage>
</organism>
<evidence type="ECO:0000313" key="4">
    <source>
        <dbReference type="Proteomes" id="UP000218934"/>
    </source>
</evidence>
<dbReference type="GO" id="GO:0005829">
    <property type="term" value="C:cytosol"/>
    <property type="evidence" value="ECO:0007669"/>
    <property type="project" value="UniProtKB-ARBA"/>
</dbReference>
<reference evidence="3 4" key="1">
    <citation type="submission" date="2017-09" db="EMBL/GenBank/DDBJ databases">
        <title>The Catabolism of 3,6-Dichlorosalicylic acid is Initiated by the Cytochrome P450 Monooxygenase DsmABC in Rhizorhabdus dicambivorans Ndbn-20.</title>
        <authorList>
            <person name="Na L."/>
        </authorList>
    </citation>
    <scope>NUCLEOTIDE SEQUENCE [LARGE SCALE GENOMIC DNA]</scope>
    <source>
        <strain evidence="3 4">Ndbn-20m</strain>
    </source>
</reference>
<feature type="domain" description="NADP-dependent oxidoreductase" evidence="2">
    <location>
        <begin position="15"/>
        <end position="316"/>
    </location>
</feature>
<dbReference type="PANTHER" id="PTHR43364:SF18">
    <property type="entry name" value="OXIDOREDUCTASE"/>
    <property type="match status" value="1"/>
</dbReference>
<keyword evidence="4" id="KW-1185">Reference proteome</keyword>
<sequence length="348" mass="37833">MLYSKLGRTGLIVSRLSFGAMTFSDGAVRMPNLDRIRADGVDAIVGQALDAGINFFDTADIYAYGESEMLLGRALAPYRDRVVIATKAGTRTGEDHNGRGLSRTHLLNAIDKSLDRLGTDYVDVYICHRADPLTPLEETLSTLDQIVRSGKARYLGFSNWPAWMVSAALEMQRANGWAPFTHGQMSYSLLDRDIEHDVVPMMRHFGIGLTVWSPLSSGFLSGKYTPDNISDPANRLSASIWHRFDFERGFAVVDRLRPIAEAKGASVAQVALAWLLAKDEVSSVILGAAKPSQLADNLGAVNVALDPAEIAELDALTAPVPIYPNNFLAATQDKAIATALARRPGDKD</sequence>
<dbReference type="InterPro" id="IPR023210">
    <property type="entry name" value="NADP_OxRdtase_dom"/>
</dbReference>
<dbReference type="OrthoDB" id="7181835at2"/>
<dbReference type="KEGG" id="rdi:CMV14_14390"/>